<comment type="cofactor">
    <cofactor evidence="1 16">
        <name>Mn(2+)</name>
        <dbReference type="ChEBI" id="CHEBI:29035"/>
    </cofactor>
</comment>
<sequence length="612" mass="69380">MCRCSLLRILVAGILLWLVVYFVYIVYVMDRNATSLSSEDHPVAPTGDPQFSPQRNYTSLLELILRARHYGEKVMGEMGVPVILRQAEMDEATRRFSENQFNVVASEHISVNRSLANCQPADCRKKTYPDDLPATSVIIVFHNEAWSTLLRTVHSVLNRSPTHLLEEIILVDDASTQDHLKKSLDMYLQMLGPKLRLERLQERSGLITARVKGAHLATGKVLTFLDAHVEVTPGWLEPMLFRIYEDRTRVVSPIIDVIDESTFRYTMTADGTWGGFSWALSFRWYTAPSPRLQVADKATPVKTPTIAGGLFSVDKQYFFDIGAYDEGMKIWGGENLELSFRVWMCGGSLEIHPCSHVGHVFRKRTPYTFVGGTNQVIYGNAKRVAEVWMDSYKDFFYLASPGARTVDPGDFSDRQRLRNRLGCKSFRWYLENVYPESEVPITYYSIGFIKNVGTNLCLQMDSHGSKHVPSVRPCQYTLLNQGWSYTGSGQIRSSEQCLSSRLNVEATLEKCILNEPSIFWDYDGASRLFRQRLSSECLAVGQQHDLIFKTCNMDDLAQAWILQKFDALTKVVVPAVSKALQVDYVVQMEESQRCPCRGDGTLPIAETRSLCN</sequence>
<comment type="subcellular location">
    <subcellularLocation>
        <location evidence="2 16">Golgi apparatus membrane</location>
        <topology evidence="2 16">Single-pass type II membrane protein</topology>
    </subcellularLocation>
</comment>
<keyword evidence="14 16" id="KW-1015">Disulfide bond</keyword>
<dbReference type="InterPro" id="IPR029044">
    <property type="entry name" value="Nucleotide-diphossugar_trans"/>
</dbReference>
<evidence type="ECO:0000256" key="1">
    <source>
        <dbReference type="ARBA" id="ARBA00001936"/>
    </source>
</evidence>
<keyword evidence="18" id="KW-1185">Reference proteome</keyword>
<evidence type="ECO:0000256" key="12">
    <source>
        <dbReference type="ARBA" id="ARBA00023034"/>
    </source>
</evidence>
<keyword evidence="9 16" id="KW-0430">Lectin</keyword>
<dbReference type="Pfam" id="PF00652">
    <property type="entry name" value="Ricin_B_lectin"/>
    <property type="match status" value="1"/>
</dbReference>
<evidence type="ECO:0000313" key="18">
    <source>
        <dbReference type="Proteomes" id="UP000046395"/>
    </source>
</evidence>
<evidence type="ECO:0000256" key="3">
    <source>
        <dbReference type="ARBA" id="ARBA00004922"/>
    </source>
</evidence>
<dbReference type="AlphaFoldDB" id="A0A5S6PZ90"/>
<dbReference type="Gene3D" id="3.90.550.10">
    <property type="entry name" value="Spore Coat Polysaccharide Biosynthesis Protein SpsA, Chain A"/>
    <property type="match status" value="1"/>
</dbReference>
<comment type="similarity">
    <text evidence="4 16">Belongs to the glycosyltransferase 2 family. GalNAc-T subfamily.</text>
</comment>
<reference evidence="19 20" key="2">
    <citation type="submission" date="2019-12" db="UniProtKB">
        <authorList>
            <consortium name="WormBaseParasite"/>
        </authorList>
    </citation>
    <scope>IDENTIFICATION</scope>
</reference>
<evidence type="ECO:0000256" key="13">
    <source>
        <dbReference type="ARBA" id="ARBA00023136"/>
    </source>
</evidence>
<comment type="pathway">
    <text evidence="3 16">Protein modification; protein glycosylation.</text>
</comment>
<evidence type="ECO:0000256" key="16">
    <source>
        <dbReference type="RuleBase" id="RU361242"/>
    </source>
</evidence>
<dbReference type="Gene3D" id="2.80.10.50">
    <property type="match status" value="1"/>
</dbReference>
<dbReference type="PANTHER" id="PTHR11675">
    <property type="entry name" value="N-ACETYLGALACTOSAMINYLTRANSFERASE"/>
    <property type="match status" value="1"/>
</dbReference>
<dbReference type="UniPathway" id="UPA00378"/>
<dbReference type="WBParaSite" id="TMUE_2000007653.1">
    <property type="protein sequence ID" value="TMUE_2000007653.1"/>
    <property type="gene ID" value="WBGene00299963"/>
</dbReference>
<reference evidence="18" key="1">
    <citation type="submission" date="2014-03" db="EMBL/GenBank/DDBJ databases">
        <title>The whipworm genome and dual-species transcriptomics of an intimate host-pathogen interaction.</title>
        <authorList>
            <person name="Foth B.J."/>
            <person name="Tsai I.J."/>
            <person name="Reid A.J."/>
            <person name="Bancroft A.J."/>
            <person name="Nichol S."/>
            <person name="Tracey A."/>
            <person name="Holroyd N."/>
            <person name="Cotton J.A."/>
            <person name="Stanley E.J."/>
            <person name="Zarowiecki M."/>
            <person name="Liu J.Z."/>
            <person name="Huckvale T."/>
            <person name="Cooper P.J."/>
            <person name="Grencis R.K."/>
            <person name="Berriman M."/>
        </authorList>
    </citation>
    <scope>NUCLEOTIDE SEQUENCE [LARGE SCALE GENOMIC DNA]</scope>
    <source>
        <strain evidence="18">Edinburgh</strain>
    </source>
</reference>
<name>A0A5S6PZ90_TRIMR</name>
<dbReference type="InterPro" id="IPR001173">
    <property type="entry name" value="Glyco_trans_2-like"/>
</dbReference>
<dbReference type="SUPFAM" id="SSF53448">
    <property type="entry name" value="Nucleotide-diphospho-sugar transferases"/>
    <property type="match status" value="1"/>
</dbReference>
<dbReference type="GO" id="GO:0046872">
    <property type="term" value="F:metal ion binding"/>
    <property type="evidence" value="ECO:0007669"/>
    <property type="project" value="UniProtKB-KW"/>
</dbReference>
<dbReference type="Pfam" id="PF00535">
    <property type="entry name" value="Glycos_transf_2"/>
    <property type="match status" value="1"/>
</dbReference>
<keyword evidence="15 16" id="KW-0464">Manganese</keyword>
<dbReference type="STRING" id="70415.A0A5S6PZ90"/>
<dbReference type="Proteomes" id="UP000046395">
    <property type="component" value="Unassembled WGS sequence"/>
</dbReference>
<evidence type="ECO:0000256" key="7">
    <source>
        <dbReference type="ARBA" id="ARBA00022692"/>
    </source>
</evidence>
<dbReference type="GO" id="GO:0000139">
    <property type="term" value="C:Golgi membrane"/>
    <property type="evidence" value="ECO:0007669"/>
    <property type="project" value="UniProtKB-SubCell"/>
</dbReference>
<evidence type="ECO:0000256" key="10">
    <source>
        <dbReference type="ARBA" id="ARBA00022968"/>
    </source>
</evidence>
<dbReference type="GO" id="GO:0030246">
    <property type="term" value="F:carbohydrate binding"/>
    <property type="evidence" value="ECO:0007669"/>
    <property type="project" value="UniProtKB-KW"/>
</dbReference>
<keyword evidence="12 16" id="KW-0333">Golgi apparatus</keyword>
<evidence type="ECO:0000256" key="14">
    <source>
        <dbReference type="ARBA" id="ARBA00023157"/>
    </source>
</evidence>
<dbReference type="PANTHER" id="PTHR11675:SF101">
    <property type="entry name" value="POLYPEPTIDE N-ACETYLGALACTOSAMINYLTRANSFERASE 5"/>
    <property type="match status" value="1"/>
</dbReference>
<keyword evidence="8" id="KW-0479">Metal-binding</keyword>
<evidence type="ECO:0000256" key="9">
    <source>
        <dbReference type="ARBA" id="ARBA00022734"/>
    </source>
</evidence>
<evidence type="ECO:0000259" key="17">
    <source>
        <dbReference type="SMART" id="SM00458"/>
    </source>
</evidence>
<proteinExistence type="inferred from homology"/>
<dbReference type="InterPro" id="IPR035992">
    <property type="entry name" value="Ricin_B-like_lectins"/>
</dbReference>
<evidence type="ECO:0000313" key="20">
    <source>
        <dbReference type="WBParaSite" id="TMUE_2000007653.1"/>
    </source>
</evidence>
<feature type="domain" description="Ricin B lectin" evidence="17">
    <location>
        <begin position="444"/>
        <end position="563"/>
    </location>
</feature>
<dbReference type="EC" id="2.4.1.-" evidence="16"/>
<feature type="transmembrane region" description="Helical" evidence="16">
    <location>
        <begin position="7"/>
        <end position="29"/>
    </location>
</feature>
<keyword evidence="13 16" id="KW-0472">Membrane</keyword>
<dbReference type="PROSITE" id="PS50231">
    <property type="entry name" value="RICIN_B_LECTIN"/>
    <property type="match status" value="1"/>
</dbReference>
<dbReference type="InterPro" id="IPR045885">
    <property type="entry name" value="GalNAc-T"/>
</dbReference>
<protein>
    <recommendedName>
        <fullName evidence="16">Polypeptide N-acetylgalactosaminyltransferase</fullName>
        <ecNumber evidence="16">2.4.1.-</ecNumber>
    </recommendedName>
    <alternativeName>
        <fullName evidence="16">Protein-UDP acetylgalactosaminyltransferase</fullName>
    </alternativeName>
</protein>
<evidence type="ECO:0000256" key="15">
    <source>
        <dbReference type="ARBA" id="ARBA00023211"/>
    </source>
</evidence>
<accession>A0A5S6PZ90</accession>
<dbReference type="GO" id="GO:0004653">
    <property type="term" value="F:polypeptide N-acetylgalactosaminyltransferase activity"/>
    <property type="evidence" value="ECO:0007669"/>
    <property type="project" value="TreeGrafter"/>
</dbReference>
<dbReference type="FunFam" id="3.90.550.10:FF:000021">
    <property type="entry name" value="Polypeptide N-acetylgalactosaminyltransferase"/>
    <property type="match status" value="1"/>
</dbReference>
<keyword evidence="6 16" id="KW-0808">Transferase</keyword>
<evidence type="ECO:0000256" key="2">
    <source>
        <dbReference type="ARBA" id="ARBA00004323"/>
    </source>
</evidence>
<organism evidence="18 19">
    <name type="scientific">Trichuris muris</name>
    <name type="common">Mouse whipworm</name>
    <dbReference type="NCBI Taxonomy" id="70415"/>
    <lineage>
        <taxon>Eukaryota</taxon>
        <taxon>Metazoa</taxon>
        <taxon>Ecdysozoa</taxon>
        <taxon>Nematoda</taxon>
        <taxon>Enoplea</taxon>
        <taxon>Dorylaimia</taxon>
        <taxon>Trichinellida</taxon>
        <taxon>Trichuridae</taxon>
        <taxon>Trichuris</taxon>
    </lineage>
</organism>
<dbReference type="SUPFAM" id="SSF50370">
    <property type="entry name" value="Ricin B-like lectins"/>
    <property type="match status" value="1"/>
</dbReference>
<evidence type="ECO:0000256" key="4">
    <source>
        <dbReference type="ARBA" id="ARBA00005680"/>
    </source>
</evidence>
<evidence type="ECO:0000256" key="5">
    <source>
        <dbReference type="ARBA" id="ARBA00022676"/>
    </source>
</evidence>
<evidence type="ECO:0000256" key="8">
    <source>
        <dbReference type="ARBA" id="ARBA00022723"/>
    </source>
</evidence>
<keyword evidence="7 16" id="KW-0812">Transmembrane</keyword>
<evidence type="ECO:0000313" key="19">
    <source>
        <dbReference type="WBParaSite" id="TMUE_0000000052.1"/>
    </source>
</evidence>
<evidence type="ECO:0000256" key="6">
    <source>
        <dbReference type="ARBA" id="ARBA00022679"/>
    </source>
</evidence>
<dbReference type="SMART" id="SM00458">
    <property type="entry name" value="RICIN"/>
    <property type="match status" value="1"/>
</dbReference>
<keyword evidence="11 16" id="KW-1133">Transmembrane helix</keyword>
<keyword evidence="5 16" id="KW-0328">Glycosyltransferase</keyword>
<dbReference type="CDD" id="cd02510">
    <property type="entry name" value="pp-GalNAc-T"/>
    <property type="match status" value="1"/>
</dbReference>
<dbReference type="InterPro" id="IPR000772">
    <property type="entry name" value="Ricin_B_lectin"/>
</dbReference>
<keyword evidence="10" id="KW-0735">Signal-anchor</keyword>
<dbReference type="WBParaSite" id="TMUE_0000000052.1">
    <property type="protein sequence ID" value="TMUE_0000000052.1"/>
    <property type="gene ID" value="WBGene00296000"/>
</dbReference>
<dbReference type="CDD" id="cd23460">
    <property type="entry name" value="beta-trefoil_Ricin_Pgant3-like"/>
    <property type="match status" value="1"/>
</dbReference>
<evidence type="ECO:0000256" key="11">
    <source>
        <dbReference type="ARBA" id="ARBA00022989"/>
    </source>
</evidence>
<dbReference type="GO" id="GO:0006493">
    <property type="term" value="P:protein O-linked glycosylation"/>
    <property type="evidence" value="ECO:0007669"/>
    <property type="project" value="TreeGrafter"/>
</dbReference>